<dbReference type="EMBL" id="JASCZI010153949">
    <property type="protein sequence ID" value="MED6177760.1"/>
    <property type="molecule type" value="Genomic_DNA"/>
</dbReference>
<evidence type="ECO:0000313" key="1">
    <source>
        <dbReference type="EMBL" id="MED6177760.1"/>
    </source>
</evidence>
<comment type="caution">
    <text evidence="1">The sequence shown here is derived from an EMBL/GenBank/DDBJ whole genome shotgun (WGS) entry which is preliminary data.</text>
</comment>
<proteinExistence type="predicted"/>
<organism evidence="1 2">
    <name type="scientific">Stylosanthes scabra</name>
    <dbReference type="NCBI Taxonomy" id="79078"/>
    <lineage>
        <taxon>Eukaryota</taxon>
        <taxon>Viridiplantae</taxon>
        <taxon>Streptophyta</taxon>
        <taxon>Embryophyta</taxon>
        <taxon>Tracheophyta</taxon>
        <taxon>Spermatophyta</taxon>
        <taxon>Magnoliopsida</taxon>
        <taxon>eudicotyledons</taxon>
        <taxon>Gunneridae</taxon>
        <taxon>Pentapetalae</taxon>
        <taxon>rosids</taxon>
        <taxon>fabids</taxon>
        <taxon>Fabales</taxon>
        <taxon>Fabaceae</taxon>
        <taxon>Papilionoideae</taxon>
        <taxon>50 kb inversion clade</taxon>
        <taxon>dalbergioids sensu lato</taxon>
        <taxon>Dalbergieae</taxon>
        <taxon>Pterocarpus clade</taxon>
        <taxon>Stylosanthes</taxon>
    </lineage>
</organism>
<accession>A0ABU6VYA9</accession>
<sequence>GYNSDADTQFGAGVRTNIRRLMLDLNRQHKENSEGSILDSNQSIEYMVDSVDASAVGNLTTQPYLVNHDSNNDDADREPAFVVQEEDEEQAKEEEEQRVNYFTATQLAYAQPLANLNTDNGGLWPRK</sequence>
<protein>
    <submittedName>
        <fullName evidence="1">Uncharacterized protein</fullName>
    </submittedName>
</protein>
<keyword evidence="2" id="KW-1185">Reference proteome</keyword>
<evidence type="ECO:0000313" key="2">
    <source>
        <dbReference type="Proteomes" id="UP001341840"/>
    </source>
</evidence>
<name>A0ABU6VYA9_9FABA</name>
<feature type="non-terminal residue" evidence="1">
    <location>
        <position position="1"/>
    </location>
</feature>
<dbReference type="Proteomes" id="UP001341840">
    <property type="component" value="Unassembled WGS sequence"/>
</dbReference>
<reference evidence="1 2" key="1">
    <citation type="journal article" date="2023" name="Plants (Basel)">
        <title>Bridging the Gap: Combining Genomics and Transcriptomics Approaches to Understand Stylosanthes scabra, an Orphan Legume from the Brazilian Caatinga.</title>
        <authorList>
            <person name="Ferreira-Neto J.R.C."/>
            <person name="da Silva M.D."/>
            <person name="Binneck E."/>
            <person name="de Melo N.F."/>
            <person name="da Silva R.H."/>
            <person name="de Melo A.L.T.M."/>
            <person name="Pandolfi V."/>
            <person name="Bustamante F.O."/>
            <person name="Brasileiro-Vidal A.C."/>
            <person name="Benko-Iseppon A.M."/>
        </authorList>
    </citation>
    <scope>NUCLEOTIDE SEQUENCE [LARGE SCALE GENOMIC DNA]</scope>
    <source>
        <tissue evidence="1">Leaves</tissue>
    </source>
</reference>
<gene>
    <name evidence="1" type="ORF">PIB30_101138</name>
</gene>